<keyword evidence="1" id="KW-0472">Membrane</keyword>
<sequence length="415" mass="47840">MEINQAIEIINKNKSYIASFISLLIAAIYTNDSIQKTNTENEPNDNNTLIIIISSLVGIGFFLNQYFQNQFSYLVPVFSIIAIISIIIYILVTITSSTASIVYYIFGFVAFLAIIFGLALFFYIFSNYLKSKTGWTGFFIYFLFYIPCLALAFVKYIINEFKITSNPALILFFIELVLLLTYIVLPKIIMHISNKEGVPILEGSVFLNKQNTYAIETTDLLDEIVSETTMPDQYDLQIAGNVNKTQIRNYSLSMWTYLNAYSKNKMPYNTETGIFDYGDRKPKITYYNSDDQSEQRDIYRIYFTNNTALNEDNDDTNNFKPYYELKLPTQRWNNLVFNYSSTHADLFVNGNLERTFKLNQKLPEYSSSDVVTTGSNNGLDGAISNIRYYPKTISKHRITSMYNIFMKKTPPTINL</sequence>
<evidence type="ECO:0000313" key="2">
    <source>
        <dbReference type="EMBL" id="QHT99222.1"/>
    </source>
</evidence>
<feature type="transmembrane region" description="Helical" evidence="1">
    <location>
        <begin position="49"/>
        <end position="67"/>
    </location>
</feature>
<accession>A0A6C0J1M7</accession>
<keyword evidence="1" id="KW-0812">Transmembrane</keyword>
<organism evidence="2">
    <name type="scientific">viral metagenome</name>
    <dbReference type="NCBI Taxonomy" id="1070528"/>
    <lineage>
        <taxon>unclassified sequences</taxon>
        <taxon>metagenomes</taxon>
        <taxon>organismal metagenomes</taxon>
    </lineage>
</organism>
<feature type="transmembrane region" description="Helical" evidence="1">
    <location>
        <begin position="74"/>
        <end position="95"/>
    </location>
</feature>
<evidence type="ECO:0000256" key="1">
    <source>
        <dbReference type="SAM" id="Phobius"/>
    </source>
</evidence>
<keyword evidence="1" id="KW-1133">Transmembrane helix</keyword>
<feature type="transmembrane region" description="Helical" evidence="1">
    <location>
        <begin position="12"/>
        <end position="29"/>
    </location>
</feature>
<dbReference type="EMBL" id="MN740306">
    <property type="protein sequence ID" value="QHT99222.1"/>
    <property type="molecule type" value="Genomic_DNA"/>
</dbReference>
<dbReference type="Pfam" id="PF13385">
    <property type="entry name" value="Laminin_G_3"/>
    <property type="match status" value="1"/>
</dbReference>
<reference evidence="2" key="1">
    <citation type="journal article" date="2020" name="Nature">
        <title>Giant virus diversity and host interactions through global metagenomics.</title>
        <authorList>
            <person name="Schulz F."/>
            <person name="Roux S."/>
            <person name="Paez-Espino D."/>
            <person name="Jungbluth S."/>
            <person name="Walsh D.A."/>
            <person name="Denef V.J."/>
            <person name="McMahon K.D."/>
            <person name="Konstantinidis K.T."/>
            <person name="Eloe-Fadrosh E.A."/>
            <person name="Kyrpides N.C."/>
            <person name="Woyke T."/>
        </authorList>
    </citation>
    <scope>NUCLEOTIDE SEQUENCE</scope>
    <source>
        <strain evidence="2">GVMAG-M-3300025699-48</strain>
    </source>
</reference>
<feature type="transmembrane region" description="Helical" evidence="1">
    <location>
        <begin position="164"/>
        <end position="185"/>
    </location>
</feature>
<feature type="transmembrane region" description="Helical" evidence="1">
    <location>
        <begin position="101"/>
        <end position="126"/>
    </location>
</feature>
<feature type="transmembrane region" description="Helical" evidence="1">
    <location>
        <begin position="138"/>
        <end position="158"/>
    </location>
</feature>
<name>A0A6C0J1M7_9ZZZZ</name>
<dbReference type="Gene3D" id="2.60.120.200">
    <property type="match status" value="1"/>
</dbReference>
<proteinExistence type="predicted"/>
<protein>
    <submittedName>
        <fullName evidence="2">Uncharacterized protein</fullName>
    </submittedName>
</protein>
<dbReference type="InterPro" id="IPR013320">
    <property type="entry name" value="ConA-like_dom_sf"/>
</dbReference>
<dbReference type="AlphaFoldDB" id="A0A6C0J1M7"/>
<dbReference type="SUPFAM" id="SSF49899">
    <property type="entry name" value="Concanavalin A-like lectins/glucanases"/>
    <property type="match status" value="1"/>
</dbReference>